<dbReference type="PANTHER" id="PTHR16166:SF93">
    <property type="entry name" value="INTERMEMBRANE LIPID TRANSFER PROTEIN VPS13"/>
    <property type="match status" value="1"/>
</dbReference>
<dbReference type="InterPro" id="IPR026847">
    <property type="entry name" value="VPS13"/>
</dbReference>
<proteinExistence type="inferred from homology"/>
<dbReference type="EMBL" id="JH604635">
    <property type="protein sequence ID" value="EHY65633.1"/>
    <property type="molecule type" value="Genomic_DNA"/>
</dbReference>
<sequence>MFRFSLSNLYRRLTAGMIKECVINRLNGYLEGKVARLAPDQVTYNLLHGIIIAEDICLEGEYISGILGVRVEKCQIGCIILRSNWHQPDKSLELVVSDVKLKVDATECMCKYSKSCMKCLKKEEVLVAGAIKSMLTKVFSGAISSATSKMHITMESIEVQVLFSKTVAVFMKALEITKDSKEYLIKAETKSVTAAGISADKSTVTLDISPGHANISAVTGTLCIASEELSPEDVAGMLHMIKYFTETENKGESTEVQIDLAAEITVSDIEELNETALSCKKALLTVTKEGILKGNISLSMGHSGTEVFMCKKVKVLIDHPEEIHGTKTIRVHVPNACANISMDLVEGIEKFHRRISKSFSLPAEEKERSLTCVITIGRTLMNLSINHSDIGISTRKAVLLLGKEEIIMWLQGKCILKNRLVATSIPQVSADITMHGKYLKEFSIETLNSAISESIAETGVVVSLCLQSIMKYVDTRVVSSEKSIRMSESLVGISKCNVSVMQDGEMCKFVATDVSVRSDAVTIDRLEVKRTEEMVLSVYPVQILLCDIPDIILTNTEIFLPHDDILEGILRDIRTIHFVVQKLSKGKLQNNNCQMVHASEKKVKNLSMRITCRNTNIQAGGRDLPVSVCASNVILHIDGSVLTASFAAGIICKNGNLKVSCQKMLYIEDTRNLTGAISCTGSIDVDLYVFLINRVFFILNAYTIITDYPIFGVPSIPSLAYLAYNTEEDKTEKPEDAPAEAERLITAVETKSDIKPADDISKEIVIRIEADASIYLLKGTSTLCKVISKMVLQMVKGSLYTGTISITNIQAWADGALLCSVPLVSVDFAKISHIVKTVDVVVERVEASDAIGTFLDIFGLLTKVNFTAGVPSVPTHLDIKCKVSQVIVQSGRSLITVTQVALVNVYAQLYLMLHLDGEPVLESPVKVSIRNSPNEMQEIHISTGAIESTLIDQTKSKEIVDLLNRLNLSRSQKYSIPGDCITRVECPLISVKMQKPPIKTEIVQMSMEIVQLSKEPSAAVEGSAMCRIFVQLEDAPIYEVMCETFPVDISIQSQVGMEKESTGFCSLPFTEGKKEEALRVAFISFVTKDIVRIRLSKRIVEALKQTERKVSTTNLTNKIISINGTALVPLSTTVTKNKKLLITTESQEVLFETNSRQDKKAVQVSKNLFLGTFRESAVEIRGATNFKNTTDMPLFIHTKESRIVLPAFSECSDTSFLMEFQATVEDSAESVAVAFTVPENSAAEGIEVIGSYRIEHNESYITVVCLFEVVSGLPIIHYFFHHDIVIQNLSLSQASFEMKISAKSSTEKIMGVARPGETKQISGKMHPERAKKVRLRINGTADLILHPNDSASKVTVSKGVLATKEAKNVVVSGQSVDIGIVQVTIYPVLIAINKTQDDLYLKSGSRLCRLLPEQQTAVVTSKDRHAIVLNRSESVGFSSKIQYNTIFLDIKTDFQMNYLMNIYQGHGAKEKIKYAVVEYASVIENKTGLSLTIVTDREFTCGLGERVPMHFPRKKLSSWIRLGDPRDDLRASPGMHTDISDYILDLEKSVDASYLPLEGLKKHFVKLNTAEKAFSTAGMLSSVITSKSSIYMSSTSSLSAIHGIPEEADPNAQATNNSILLSITIQTNNAQRVILIEKETVWPYLIKNMSQKTMQFSQKGHPIEYILQPNEVLPYYWDSFKAQPAFNVQIDGCTLEISTFSVVSSEGYKATLSSERQIKVLTVTEQTQDPGTDPSAGQGILTKIRTGRVSISLIDQNHSEFAALHLFNIHLLSLFSQNGLEFLLKLDSFQMDNQEAKGYYHIPLHTPITSDVLSVSGWIMNKMTIRYMSIVVLPVVLEIEEVYMKKVIQHFVPLDEPLENPKYFTMCSKCQLINCTCTYPIHTEPMSFYTALGYFKIEAIKFKCSFRRASHGSIVPLASVFCNITSSKVSLPSIELFDTYARTHEIFHIIGRMYKRGFIRNIVSLVLSADVVASPGELFDKLGMGVHDLIYAPYRALDNPAILSRQLLKGGKSLATNVVTGVAGFVGNIMGKFSQKLADISMDESFAEAIRETSCIYVDELELGLPGHKTHLSKAGEKFMGSVISGFKGVLHSPIQGRRSNGLSGMVQGMGKGLIGAIIKPISGAVGLMHGLSTSITGVLGNDKPLLRIQLPRAPPLDSAPTEYEVERSSYYRAYIVLVKSPGVKCEEIFLTGGICIKEYTGWYILITNTRVIFYNREEVEEIFGVAVAHEDDKNTLLTVSGIRIYLEGLRVYRELGRYSSSMVAPSSGSSLPVL</sequence>
<dbReference type="Proteomes" id="UP000005622">
    <property type="component" value="Unassembled WGS sequence"/>
</dbReference>
<comment type="similarity">
    <text evidence="1">Belongs to the VPS13 family.</text>
</comment>
<protein>
    <submittedName>
        <fullName evidence="2">Uncharacterized protein</fullName>
    </submittedName>
</protein>
<reference evidence="2" key="1">
    <citation type="submission" date="2011-03" db="EMBL/GenBank/DDBJ databases">
        <title>The Genome Sequence of Nematocida sp1 strain ERTm2.</title>
        <authorList>
            <consortium name="The Broad Institute Genome Sequencing Platform"/>
            <consortium name="The Broad Institute Genome Sequencing Center for Infectious Disease"/>
            <person name="Cuomo C."/>
            <person name="Troemel E."/>
            <person name="Young S.K."/>
            <person name="Zeng Q."/>
            <person name="Gargeya S."/>
            <person name="Fitzgerald M."/>
            <person name="Haas B."/>
            <person name="Abouelleil A."/>
            <person name="Alvarado L."/>
            <person name="Arachchi H.M."/>
            <person name="Berlin A."/>
            <person name="Brown A."/>
            <person name="Chapman S.B."/>
            <person name="Chen Z."/>
            <person name="Dunbar C."/>
            <person name="Freedman E."/>
            <person name="Gearin G."/>
            <person name="Gellesch M."/>
            <person name="Goldberg J."/>
            <person name="Griggs A."/>
            <person name="Gujja S."/>
            <person name="Heilman E.R."/>
            <person name="Heiman D."/>
            <person name="Howarth C."/>
            <person name="Larson L."/>
            <person name="Lui A."/>
            <person name="MacDonald P.J.P."/>
            <person name="Mehta T."/>
            <person name="Montmayeur A."/>
            <person name="Murphy C."/>
            <person name="Neiman D."/>
            <person name="Pearson M."/>
            <person name="Priest M."/>
            <person name="Roberts A."/>
            <person name="Saif S."/>
            <person name="Shea T."/>
            <person name="Shenoy N."/>
            <person name="Sisk P."/>
            <person name="Stolte C."/>
            <person name="Sykes S."/>
            <person name="White J."/>
            <person name="Yandava C."/>
            <person name="Wortman J."/>
            <person name="Nusbaum C."/>
            <person name="Birren B."/>
        </authorList>
    </citation>
    <scope>NUCLEOTIDE SEQUENCE</scope>
    <source>
        <strain evidence="2">ERTm2</strain>
    </source>
</reference>
<gene>
    <name evidence="2" type="ORF">NERG_01240</name>
</gene>
<evidence type="ECO:0000256" key="1">
    <source>
        <dbReference type="ARBA" id="ARBA00006545"/>
    </source>
</evidence>
<name>H8ZBZ7_NEMA1</name>
<dbReference type="HOGENOM" id="CLU_230409_0_0_1"/>
<organism evidence="2">
    <name type="scientific">Nematocida ausubeli (strain ATCC PRA-371 / ERTm2)</name>
    <name type="common">Nematode killer fungus</name>
    <dbReference type="NCBI Taxonomy" id="1913371"/>
    <lineage>
        <taxon>Eukaryota</taxon>
        <taxon>Fungi</taxon>
        <taxon>Fungi incertae sedis</taxon>
        <taxon>Microsporidia</taxon>
        <taxon>Nematocida</taxon>
    </lineage>
</organism>
<dbReference type="GO" id="GO:0006623">
    <property type="term" value="P:protein targeting to vacuole"/>
    <property type="evidence" value="ECO:0007669"/>
    <property type="project" value="TreeGrafter"/>
</dbReference>
<dbReference type="GO" id="GO:0045053">
    <property type="term" value="P:protein retention in Golgi apparatus"/>
    <property type="evidence" value="ECO:0007669"/>
    <property type="project" value="TreeGrafter"/>
</dbReference>
<dbReference type="PANTHER" id="PTHR16166">
    <property type="entry name" value="VACUOLAR PROTEIN SORTING-ASSOCIATED PROTEIN VPS13"/>
    <property type="match status" value="1"/>
</dbReference>
<evidence type="ECO:0000313" key="2">
    <source>
        <dbReference type="EMBL" id="EHY65633.1"/>
    </source>
</evidence>
<accession>H8ZBZ7</accession>
<dbReference type="STRING" id="944018.H8ZBZ7"/>